<dbReference type="EMBL" id="CP154795">
    <property type="protein sequence ID" value="XAN06232.1"/>
    <property type="molecule type" value="Genomic_DNA"/>
</dbReference>
<dbReference type="Proteomes" id="UP001442841">
    <property type="component" value="Chromosome"/>
</dbReference>
<keyword evidence="2" id="KW-0378">Hydrolase</keyword>
<dbReference type="InterPro" id="IPR000073">
    <property type="entry name" value="AB_hydrolase_1"/>
</dbReference>
<keyword evidence="3" id="KW-1185">Reference proteome</keyword>
<evidence type="ECO:0000313" key="2">
    <source>
        <dbReference type="EMBL" id="XAN06232.1"/>
    </source>
</evidence>
<evidence type="ECO:0000313" key="3">
    <source>
        <dbReference type="Proteomes" id="UP001442841"/>
    </source>
</evidence>
<dbReference type="PANTHER" id="PTHR43689:SF8">
    <property type="entry name" value="ALPHA_BETA-HYDROLASES SUPERFAMILY PROTEIN"/>
    <property type="match status" value="1"/>
</dbReference>
<accession>A0ABZ3FJP2</accession>
<evidence type="ECO:0000259" key="1">
    <source>
        <dbReference type="Pfam" id="PF12697"/>
    </source>
</evidence>
<dbReference type="SUPFAM" id="SSF53474">
    <property type="entry name" value="alpha/beta-Hydrolases"/>
    <property type="match status" value="1"/>
</dbReference>
<feature type="domain" description="AB hydrolase-1" evidence="1">
    <location>
        <begin position="82"/>
        <end position="283"/>
    </location>
</feature>
<protein>
    <submittedName>
        <fullName evidence="2">Alpha/beta fold hydrolase</fullName>
    </submittedName>
</protein>
<name>A0ABZ3FJP2_9ACTN</name>
<dbReference type="Pfam" id="PF12697">
    <property type="entry name" value="Abhydrolase_6"/>
    <property type="match status" value="1"/>
</dbReference>
<organism evidence="2 3">
    <name type="scientific">Ammonicoccus fulvus</name>
    <dbReference type="NCBI Taxonomy" id="3138240"/>
    <lineage>
        <taxon>Bacteria</taxon>
        <taxon>Bacillati</taxon>
        <taxon>Actinomycetota</taxon>
        <taxon>Actinomycetes</taxon>
        <taxon>Propionibacteriales</taxon>
        <taxon>Propionibacteriaceae</taxon>
        <taxon>Ammonicoccus</taxon>
    </lineage>
</organism>
<dbReference type="RefSeq" id="WP_425307664.1">
    <property type="nucleotide sequence ID" value="NZ_CP154795.1"/>
</dbReference>
<proteinExistence type="predicted"/>
<dbReference type="GO" id="GO:0016787">
    <property type="term" value="F:hydrolase activity"/>
    <property type="evidence" value="ECO:0007669"/>
    <property type="project" value="UniProtKB-KW"/>
</dbReference>
<sequence>MPKKSTIVPNLLRTSLSTLERLNPAASAAVAERLWFRVGTPPPADRRNRHVTDPGRPFTVTHNGHDIHGRTWGDQSAPPAYLIHGWGGWWQQLSSFVPVLTAQGFRVIAFDALAHGDSGPGSLGGRCSTVPEMAECYHAVADRWGTPTLTVAHSMGCLSVIWAQRHHGITPDRQVLISAAATTSGMLDVFCGALGLGTPTRDRLVERFRRRMNRPLADFDLLPLVAAEQADRHLPPALIVHDRDDPMTSPIESEALAAQWPNSDLLLTEGHGHYRVLRAPEVLERTVDFARVT</sequence>
<gene>
    <name evidence="2" type="ORF">AADG42_02540</name>
</gene>
<dbReference type="InterPro" id="IPR029058">
    <property type="entry name" value="AB_hydrolase_fold"/>
</dbReference>
<dbReference type="Gene3D" id="3.40.50.1820">
    <property type="entry name" value="alpha/beta hydrolase"/>
    <property type="match status" value="1"/>
</dbReference>
<dbReference type="PANTHER" id="PTHR43689">
    <property type="entry name" value="HYDROLASE"/>
    <property type="match status" value="1"/>
</dbReference>
<reference evidence="2 3" key="1">
    <citation type="submission" date="2024-04" db="EMBL/GenBank/DDBJ databases">
        <title>Isolation of an actinomycete strain from pig manure.</title>
        <authorList>
            <person name="Gong T."/>
            <person name="Yu Z."/>
            <person name="An M."/>
            <person name="Wei C."/>
            <person name="Yang W."/>
            <person name="Liu L."/>
        </authorList>
    </citation>
    <scope>NUCLEOTIDE SEQUENCE [LARGE SCALE GENOMIC DNA]</scope>
    <source>
        <strain evidence="2 3">ZF39</strain>
    </source>
</reference>